<gene>
    <name evidence="1" type="ORF">CXL00_13455</name>
</gene>
<dbReference type="EMBL" id="POUW01000005">
    <property type="protein sequence ID" value="PNG04676.1"/>
    <property type="molecule type" value="Genomic_DNA"/>
</dbReference>
<organism evidence="1 2">
    <name type="scientific">Stutzerimonas stutzeri</name>
    <name type="common">Pseudomonas stutzeri</name>
    <dbReference type="NCBI Taxonomy" id="316"/>
    <lineage>
        <taxon>Bacteria</taxon>
        <taxon>Pseudomonadati</taxon>
        <taxon>Pseudomonadota</taxon>
        <taxon>Gammaproteobacteria</taxon>
        <taxon>Pseudomonadales</taxon>
        <taxon>Pseudomonadaceae</taxon>
        <taxon>Stutzerimonas</taxon>
    </lineage>
</organism>
<protein>
    <submittedName>
        <fullName evidence="1">Uncharacterized protein</fullName>
    </submittedName>
</protein>
<proteinExistence type="predicted"/>
<evidence type="ECO:0000313" key="1">
    <source>
        <dbReference type="EMBL" id="PNG04676.1"/>
    </source>
</evidence>
<name>A0A2N8SQC1_STUST</name>
<reference evidence="1 2" key="1">
    <citation type="submission" date="2018-01" db="EMBL/GenBank/DDBJ databases">
        <title>Denitrification phenotypes of diverse strains of Pseudomonas stutzeri.</title>
        <authorList>
            <person name="Milligan D.A."/>
            <person name="Bergaust L."/>
            <person name="Bakken L.R."/>
            <person name="Frostegard A."/>
        </authorList>
    </citation>
    <scope>NUCLEOTIDE SEQUENCE [LARGE SCALE GENOMIC DNA]</scope>
    <source>
        <strain evidence="1 2">28a3</strain>
    </source>
</reference>
<dbReference type="Proteomes" id="UP000235897">
    <property type="component" value="Unassembled WGS sequence"/>
</dbReference>
<evidence type="ECO:0000313" key="2">
    <source>
        <dbReference type="Proteomes" id="UP000235897"/>
    </source>
</evidence>
<comment type="caution">
    <text evidence="1">The sequence shown here is derived from an EMBL/GenBank/DDBJ whole genome shotgun (WGS) entry which is preliminary data.</text>
</comment>
<dbReference type="AlphaFoldDB" id="A0A2N8SQC1"/>
<sequence>MIMLLAWAGFAGTGALLRDHARPNARAEVLRVRMPVPVQLTYSAGDRFLAANLNVFRSLMVTASVTEQETYRIQGQLQTDAAFFNPRHEDNYYVGAAILPWNGQVAAAQDVLLKAAKSRHWDMWPAFYYAFNAMYFERNMNKAGHWAEVAAKRHPRNAPALRDMAAKWYERGDDPEAALDILVAMHNQSADENFRALLTARIVRLRGLQALREAASAYHQHHLHAPSRLEDLIGYAGLKALPEDPLQLGYLLSDEGQPLLADHVKQQDSQ</sequence>
<accession>A0A2N8SQC1</accession>